<dbReference type="RefSeq" id="WP_169036238.1">
    <property type="nucleotide sequence ID" value="NZ_LANA01000002.1"/>
</dbReference>
<evidence type="ECO:0000313" key="2">
    <source>
        <dbReference type="EMBL" id="NMN67729.1"/>
    </source>
</evidence>
<accession>A0ABX1T2N3</accession>
<gene>
    <name evidence="2" type="ORF">VP91_00008780</name>
</gene>
<keyword evidence="1" id="KW-0812">Transmembrane</keyword>
<organism evidence="2 3">
    <name type="scientific">Pelagibacter ubique</name>
    <dbReference type="NCBI Taxonomy" id="198252"/>
    <lineage>
        <taxon>Bacteria</taxon>
        <taxon>Pseudomonadati</taxon>
        <taxon>Pseudomonadota</taxon>
        <taxon>Alphaproteobacteria</taxon>
        <taxon>Candidatus Pelagibacterales</taxon>
        <taxon>Candidatus Pelagibacteraceae</taxon>
        <taxon>Candidatus Pelagibacter</taxon>
    </lineage>
</organism>
<keyword evidence="3" id="KW-1185">Reference proteome</keyword>
<dbReference type="EMBL" id="LANA01000002">
    <property type="protein sequence ID" value="NMN67729.1"/>
    <property type="molecule type" value="Genomic_DNA"/>
</dbReference>
<keyword evidence="1" id="KW-0472">Membrane</keyword>
<proteinExistence type="predicted"/>
<evidence type="ECO:0000313" key="3">
    <source>
        <dbReference type="Proteomes" id="UP001166004"/>
    </source>
</evidence>
<comment type="caution">
    <text evidence="2">The sequence shown here is derived from an EMBL/GenBank/DDBJ whole genome shotgun (WGS) entry which is preliminary data.</text>
</comment>
<evidence type="ECO:0000256" key="1">
    <source>
        <dbReference type="SAM" id="Phobius"/>
    </source>
</evidence>
<sequence>MQIINKIFRLQKVYIFFFSIVLFIIIFSTTYLKADAFRVSDIEISSSFDLNFKKNTVIDAGFHISFSNLLSMITTSGDKNKIKNVSTKELKSMIDSFTISNEKFTNNVYFAKLETSFNKKKILTFLEKKNIFPSIPIKNKVLLIPILVDIESNSVYLFDNIFYKRWNKKKEKYQLLDYILPTEDLEDLSKIQNMLDTIDTYDFANLIKKYDLKDHIILIIYKNKDEFKTLSKINLNDSLKINNKTYSQINLNNEEDVEKILKKLKNTYEDQWKKNNEINTSIKLPLTLSIKSGEYKKIIALENTLNNIDLVADFYISNFDNNNTQYKIIYNGPPNFFFNDMNNKNFNLVIENNIWIIK</sequence>
<dbReference type="Proteomes" id="UP001166004">
    <property type="component" value="Unassembled WGS sequence"/>
</dbReference>
<name>A0ABX1T2N3_PELUQ</name>
<protein>
    <submittedName>
        <fullName evidence="2">Uncharacterized protein</fullName>
    </submittedName>
</protein>
<keyword evidence="1" id="KW-1133">Transmembrane helix</keyword>
<feature type="transmembrane region" description="Helical" evidence="1">
    <location>
        <begin position="12"/>
        <end position="32"/>
    </location>
</feature>
<reference evidence="2 3" key="1">
    <citation type="submission" date="2019-07" db="EMBL/GenBank/DDBJ databases">
        <title>SAR11 Genome Evolution.</title>
        <authorList>
            <person name="Giovannoni S."/>
        </authorList>
    </citation>
    <scope>NUCLEOTIDE SEQUENCE [LARGE SCALE GENOMIC DNA]</scope>
    <source>
        <strain evidence="2 3">HTCC9565</strain>
    </source>
</reference>